<proteinExistence type="inferred from homology"/>
<feature type="compositionally biased region" description="Basic and acidic residues" evidence="3">
    <location>
        <begin position="545"/>
        <end position="559"/>
    </location>
</feature>
<dbReference type="InterPro" id="IPR013595">
    <property type="entry name" value="Pept_S33_TAP-like_C"/>
</dbReference>
<dbReference type="InterPro" id="IPR051601">
    <property type="entry name" value="Serine_prot/Carboxylest_S33"/>
</dbReference>
<protein>
    <submittedName>
        <fullName evidence="6">Peptidase</fullName>
    </submittedName>
</protein>
<dbReference type="InterPro" id="IPR029058">
    <property type="entry name" value="AB_hydrolase_fold"/>
</dbReference>
<evidence type="ECO:0000256" key="2">
    <source>
        <dbReference type="ARBA" id="ARBA00022801"/>
    </source>
</evidence>
<evidence type="ECO:0000313" key="6">
    <source>
        <dbReference type="EMBL" id="GIM76916.1"/>
    </source>
</evidence>
<evidence type="ECO:0000256" key="1">
    <source>
        <dbReference type="ARBA" id="ARBA00010088"/>
    </source>
</evidence>
<accession>A0A919VUA4</accession>
<reference evidence="6" key="1">
    <citation type="submission" date="2021-03" db="EMBL/GenBank/DDBJ databases">
        <title>Whole genome shotgun sequence of Actinoplanes auranticolor NBRC 12245.</title>
        <authorList>
            <person name="Komaki H."/>
            <person name="Tamura T."/>
        </authorList>
    </citation>
    <scope>NUCLEOTIDE SEQUENCE</scope>
    <source>
        <strain evidence="6">NBRC 12245</strain>
    </source>
</reference>
<dbReference type="AlphaFoldDB" id="A0A919VUA4"/>
<feature type="compositionally biased region" description="Polar residues" evidence="3">
    <location>
        <begin position="578"/>
        <end position="587"/>
    </location>
</feature>
<feature type="domain" description="AB hydrolase-1" evidence="4">
    <location>
        <begin position="88"/>
        <end position="240"/>
    </location>
</feature>
<evidence type="ECO:0000256" key="3">
    <source>
        <dbReference type="SAM" id="MobiDB-lite"/>
    </source>
</evidence>
<evidence type="ECO:0000313" key="7">
    <source>
        <dbReference type="Proteomes" id="UP000681340"/>
    </source>
</evidence>
<evidence type="ECO:0000259" key="4">
    <source>
        <dbReference type="Pfam" id="PF00561"/>
    </source>
</evidence>
<dbReference type="SUPFAM" id="SSF53474">
    <property type="entry name" value="alpha/beta-Hydrolases"/>
    <property type="match status" value="1"/>
</dbReference>
<dbReference type="InterPro" id="IPR000073">
    <property type="entry name" value="AB_hydrolase_1"/>
</dbReference>
<dbReference type="Pfam" id="PF00561">
    <property type="entry name" value="Abhydrolase_1"/>
    <property type="match status" value="1"/>
</dbReference>
<keyword evidence="7" id="KW-1185">Reference proteome</keyword>
<dbReference type="PANTHER" id="PTHR43248:SF30">
    <property type="entry name" value="AB HYDROLASE-1 DOMAIN-CONTAINING PROTEIN"/>
    <property type="match status" value="1"/>
</dbReference>
<sequence>MTVPAVAAPPTTAAPAGFAARTDVTSAAEKKRVDRVKTPKLGWYSCYDYAECATVDLPLDYDKPTGAKTEIAVLRVKAKNQKAKIGSLFLNPGGPGGSGTDIALAAPYFLSESVLEKFDIVGVDPRGIAGSQNVRCFPSVKAQTEAYAGLNVAFPYGKKEEAAYIASAKAVGRGCSTTGKAVAGAMSTAEVARDMDVLRRAVGDKKLSFLGFSYGTALGQYYANMFPDRVRAVAVDGVINPVTWTGNSRTRNRIQDDRLRSADGAYKALTEILRRCDTAGEKFCTFAAGDPVENFDTITRKLKAEPVTVTDDFGTYTVTYADFIGGILGALYSPNAGDAVAGSATQLWDILNADGSVTAARQAAAEAALARRIREARRSAPGRDFPYDNSLETYAGVACTDGLHPKNAESWPAETAKYDKRAPYFGRAWGWGTASCASKTWTVRDEDAYRGPFNRRTAAPVLVIGNYWDPATNYVEAVESARLLPNSRLLSSTNFGHTAYGTSACATGAIDEYLLTGAVPAAGTVCQGDLQPFTEPLMTEPDETTRVKRMDETKTDLAEKGAPAAGEPKQLPPVANRVPTSTLNGTR</sequence>
<feature type="domain" description="Peptidase S33 tripeptidyl aminopeptidase-like C-terminal" evidence="5">
    <location>
        <begin position="422"/>
        <end position="526"/>
    </location>
</feature>
<keyword evidence="2" id="KW-0378">Hydrolase</keyword>
<feature type="region of interest" description="Disordered" evidence="3">
    <location>
        <begin position="545"/>
        <end position="587"/>
    </location>
</feature>
<gene>
    <name evidence="6" type="ORF">Aau02nite_73260</name>
</gene>
<dbReference type="Gene3D" id="3.40.50.1820">
    <property type="entry name" value="alpha/beta hydrolase"/>
    <property type="match status" value="1"/>
</dbReference>
<comment type="caution">
    <text evidence="6">The sequence shown here is derived from an EMBL/GenBank/DDBJ whole genome shotgun (WGS) entry which is preliminary data.</text>
</comment>
<organism evidence="6 7">
    <name type="scientific">Actinoplanes auranticolor</name>
    <dbReference type="NCBI Taxonomy" id="47988"/>
    <lineage>
        <taxon>Bacteria</taxon>
        <taxon>Bacillati</taxon>
        <taxon>Actinomycetota</taxon>
        <taxon>Actinomycetes</taxon>
        <taxon>Micromonosporales</taxon>
        <taxon>Micromonosporaceae</taxon>
        <taxon>Actinoplanes</taxon>
    </lineage>
</organism>
<dbReference type="EMBL" id="BOQL01000065">
    <property type="protein sequence ID" value="GIM76916.1"/>
    <property type="molecule type" value="Genomic_DNA"/>
</dbReference>
<dbReference type="PANTHER" id="PTHR43248">
    <property type="entry name" value="2-SUCCINYL-6-HYDROXY-2,4-CYCLOHEXADIENE-1-CARBOXYLATE SYNTHASE"/>
    <property type="match status" value="1"/>
</dbReference>
<comment type="similarity">
    <text evidence="1">Belongs to the peptidase S33 family.</text>
</comment>
<dbReference type="Proteomes" id="UP000681340">
    <property type="component" value="Unassembled WGS sequence"/>
</dbReference>
<name>A0A919VUA4_9ACTN</name>
<dbReference type="GO" id="GO:0016787">
    <property type="term" value="F:hydrolase activity"/>
    <property type="evidence" value="ECO:0007669"/>
    <property type="project" value="UniProtKB-KW"/>
</dbReference>
<dbReference type="Pfam" id="PF08386">
    <property type="entry name" value="Abhydrolase_4"/>
    <property type="match status" value="1"/>
</dbReference>
<evidence type="ECO:0000259" key="5">
    <source>
        <dbReference type="Pfam" id="PF08386"/>
    </source>
</evidence>